<proteinExistence type="predicted"/>
<name>A0A4P9VWG6_9FUNG</name>
<evidence type="ECO:0000256" key="1">
    <source>
        <dbReference type="SAM" id="MobiDB-lite"/>
    </source>
</evidence>
<accession>A0A4P9VWG6</accession>
<dbReference type="EMBL" id="ML001544">
    <property type="protein sequence ID" value="RKO83195.1"/>
    <property type="molecule type" value="Genomic_DNA"/>
</dbReference>
<organism evidence="3 4">
    <name type="scientific">Blyttiomyces helicus</name>
    <dbReference type="NCBI Taxonomy" id="388810"/>
    <lineage>
        <taxon>Eukaryota</taxon>
        <taxon>Fungi</taxon>
        <taxon>Fungi incertae sedis</taxon>
        <taxon>Chytridiomycota</taxon>
        <taxon>Chytridiomycota incertae sedis</taxon>
        <taxon>Chytridiomycetes</taxon>
        <taxon>Chytridiomycetes incertae sedis</taxon>
        <taxon>Blyttiomyces</taxon>
    </lineage>
</organism>
<dbReference type="OrthoDB" id="3219396at2759"/>
<feature type="domain" description="F-box" evidence="2">
    <location>
        <begin position="40"/>
        <end position="72"/>
    </location>
</feature>
<feature type="non-terminal residue" evidence="3">
    <location>
        <position position="73"/>
    </location>
</feature>
<gene>
    <name evidence="3" type="ORF">BDK51DRAFT_52584</name>
</gene>
<dbReference type="AlphaFoldDB" id="A0A4P9VWG6"/>
<evidence type="ECO:0000259" key="2">
    <source>
        <dbReference type="Pfam" id="PF12937"/>
    </source>
</evidence>
<dbReference type="Proteomes" id="UP000269721">
    <property type="component" value="Unassembled WGS sequence"/>
</dbReference>
<feature type="compositionally biased region" description="Polar residues" evidence="1">
    <location>
        <begin position="15"/>
        <end position="24"/>
    </location>
</feature>
<protein>
    <recommendedName>
        <fullName evidence="2">F-box domain-containing protein</fullName>
    </recommendedName>
</protein>
<evidence type="ECO:0000313" key="3">
    <source>
        <dbReference type="EMBL" id="RKO83195.1"/>
    </source>
</evidence>
<dbReference type="InterPro" id="IPR001810">
    <property type="entry name" value="F-box_dom"/>
</dbReference>
<sequence length="73" mass="8165">MPPPPVSKRHKRTQHPTSTISTTPNLNTPAVDFVNALLSDELILSIFSLLSHRDLSRCLSTSKGWRRLAVDRS</sequence>
<keyword evidence="4" id="KW-1185">Reference proteome</keyword>
<dbReference type="SUPFAM" id="SSF81383">
    <property type="entry name" value="F-box domain"/>
    <property type="match status" value="1"/>
</dbReference>
<dbReference type="Gene3D" id="1.20.1280.50">
    <property type="match status" value="1"/>
</dbReference>
<dbReference type="Pfam" id="PF12937">
    <property type="entry name" value="F-box-like"/>
    <property type="match status" value="1"/>
</dbReference>
<reference evidence="4" key="1">
    <citation type="journal article" date="2018" name="Nat. Microbiol.">
        <title>Leveraging single-cell genomics to expand the fungal tree of life.</title>
        <authorList>
            <person name="Ahrendt S.R."/>
            <person name="Quandt C.A."/>
            <person name="Ciobanu D."/>
            <person name="Clum A."/>
            <person name="Salamov A."/>
            <person name="Andreopoulos B."/>
            <person name="Cheng J.F."/>
            <person name="Woyke T."/>
            <person name="Pelin A."/>
            <person name="Henrissat B."/>
            <person name="Reynolds N.K."/>
            <person name="Benny G.L."/>
            <person name="Smith M.E."/>
            <person name="James T.Y."/>
            <person name="Grigoriev I.V."/>
        </authorList>
    </citation>
    <scope>NUCLEOTIDE SEQUENCE [LARGE SCALE GENOMIC DNA]</scope>
</reference>
<dbReference type="InterPro" id="IPR036047">
    <property type="entry name" value="F-box-like_dom_sf"/>
</dbReference>
<feature type="region of interest" description="Disordered" evidence="1">
    <location>
        <begin position="1"/>
        <end position="24"/>
    </location>
</feature>
<evidence type="ECO:0000313" key="4">
    <source>
        <dbReference type="Proteomes" id="UP000269721"/>
    </source>
</evidence>